<feature type="transmembrane region" description="Helical" evidence="1">
    <location>
        <begin position="7"/>
        <end position="26"/>
    </location>
</feature>
<dbReference type="eggNOG" id="ENOG5033IG9">
    <property type="taxonomic scope" value="Bacteria"/>
</dbReference>
<accession>E6LK95</accession>
<evidence type="ECO:0000256" key="1">
    <source>
        <dbReference type="SAM" id="Phobius"/>
    </source>
</evidence>
<comment type="caution">
    <text evidence="2">The sequence shown here is derived from an EMBL/GenBank/DDBJ whole genome shotgun (WGS) entry which is preliminary data.</text>
</comment>
<keyword evidence="1" id="KW-0812">Transmembrane</keyword>
<sequence length="174" mass="19660">MNQKRRGIVAIILIAIIIVCVIGIIMTKPAGKKVVDEKKETMQPLDISNVEQEKETETSELSKTIDNVDIIFFEKVPKDSTGNMRLAKVTGKKSAEGYALDYYNIYFKDDKEVHAIVNYTLNTTACITSVGNKINVRIYEHRDGEESDAKELFTGEKYAEYNIDKETGTVEKIE</sequence>
<proteinExistence type="predicted"/>
<dbReference type="RefSeq" id="WP_008750151.1">
    <property type="nucleotide sequence ID" value="NZ_GL622296.1"/>
</dbReference>
<dbReference type="EMBL" id="AEPW01000008">
    <property type="protein sequence ID" value="EFU77735.1"/>
    <property type="molecule type" value="Genomic_DNA"/>
</dbReference>
<dbReference type="AlphaFoldDB" id="E6LK95"/>
<reference evidence="2 3" key="1">
    <citation type="submission" date="2010-12" db="EMBL/GenBank/DDBJ databases">
        <authorList>
            <person name="Muzny D."/>
            <person name="Qin X."/>
            <person name="Deng J."/>
            <person name="Jiang H."/>
            <person name="Liu Y."/>
            <person name="Qu J."/>
            <person name="Song X.-Z."/>
            <person name="Zhang L."/>
            <person name="Thornton R."/>
            <person name="Coyle M."/>
            <person name="Francisco L."/>
            <person name="Jackson L."/>
            <person name="Javaid M."/>
            <person name="Korchina V."/>
            <person name="Kovar C."/>
            <person name="Mata R."/>
            <person name="Mathew T."/>
            <person name="Ngo R."/>
            <person name="Nguyen L."/>
            <person name="Nguyen N."/>
            <person name="Okwuonu G."/>
            <person name="Ongeri F."/>
            <person name="Pham C."/>
            <person name="Simmons D."/>
            <person name="Wilczek-Boney K."/>
            <person name="Hale W."/>
            <person name="Jakkamsetti A."/>
            <person name="Pham P."/>
            <person name="Ruth R."/>
            <person name="San Lucas F."/>
            <person name="Warren J."/>
            <person name="Zhang J."/>
            <person name="Zhao Z."/>
            <person name="Zhou C."/>
            <person name="Zhu D."/>
            <person name="Lee S."/>
            <person name="Bess C."/>
            <person name="Blankenburg K."/>
            <person name="Forbes L."/>
            <person name="Fu Q."/>
            <person name="Gubbala S."/>
            <person name="Hirani K."/>
            <person name="Jayaseelan J.C."/>
            <person name="Lara F."/>
            <person name="Munidasa M."/>
            <person name="Palculict T."/>
            <person name="Patil S."/>
            <person name="Pu L.-L."/>
            <person name="Saada N."/>
            <person name="Tang L."/>
            <person name="Weissenberger G."/>
            <person name="Zhu Y."/>
            <person name="Hemphill L."/>
            <person name="Shang Y."/>
            <person name="Youmans B."/>
            <person name="Ayvaz T."/>
            <person name="Ross M."/>
            <person name="Santibanez J."/>
            <person name="Aqrawi P."/>
            <person name="Gross S."/>
            <person name="Joshi V."/>
            <person name="Fowler G."/>
            <person name="Nazareth L."/>
            <person name="Reid J."/>
            <person name="Worley K."/>
            <person name="Petrosino J."/>
            <person name="Highlander S."/>
            <person name="Gibbs R."/>
        </authorList>
    </citation>
    <scope>NUCLEOTIDE SEQUENCE [LARGE SCALE GENOMIC DNA]</scope>
    <source>
        <strain evidence="2 3">DSM 3986</strain>
    </source>
</reference>
<gene>
    <name evidence="2" type="ORF">HMPREF0381_0380</name>
</gene>
<name>E6LK95_9FIRM</name>
<keyword evidence="1" id="KW-0472">Membrane</keyword>
<dbReference type="HOGENOM" id="CLU_114475_0_0_9"/>
<evidence type="ECO:0000313" key="2">
    <source>
        <dbReference type="EMBL" id="EFU77735.1"/>
    </source>
</evidence>
<evidence type="ECO:0000313" key="3">
    <source>
        <dbReference type="Proteomes" id="UP000003434"/>
    </source>
</evidence>
<dbReference type="Proteomes" id="UP000003434">
    <property type="component" value="Unassembled WGS sequence"/>
</dbReference>
<keyword evidence="1" id="KW-1133">Transmembrane helix</keyword>
<organism evidence="2 3">
    <name type="scientific">Lachnoanaerobaculum saburreum DSM 3986</name>
    <dbReference type="NCBI Taxonomy" id="887325"/>
    <lineage>
        <taxon>Bacteria</taxon>
        <taxon>Bacillati</taxon>
        <taxon>Bacillota</taxon>
        <taxon>Clostridia</taxon>
        <taxon>Lachnospirales</taxon>
        <taxon>Lachnospiraceae</taxon>
        <taxon>Lachnoanaerobaculum</taxon>
    </lineage>
</organism>
<protein>
    <submittedName>
        <fullName evidence="2">Uncharacterized protein</fullName>
    </submittedName>
</protein>